<dbReference type="EMBL" id="SAUW01000038">
    <property type="protein sequence ID" value="RWR05294.1"/>
    <property type="molecule type" value="Genomic_DNA"/>
</dbReference>
<dbReference type="PANTHER" id="PTHR33678:SF1">
    <property type="entry name" value="BLL1576 PROTEIN"/>
    <property type="match status" value="1"/>
</dbReference>
<evidence type="ECO:0000256" key="2">
    <source>
        <dbReference type="SAM" id="MobiDB-lite"/>
    </source>
</evidence>
<accession>A0A443IK68</accession>
<dbReference type="Pfam" id="PF03050">
    <property type="entry name" value="DDE_Tnp_IS66"/>
    <property type="match status" value="1"/>
</dbReference>
<evidence type="ECO:0000259" key="3">
    <source>
        <dbReference type="Pfam" id="PF03050"/>
    </source>
</evidence>
<organism evidence="6 7">
    <name type="scientific">Paenirhodobacter populi</name>
    <dbReference type="NCBI Taxonomy" id="2306993"/>
    <lineage>
        <taxon>Bacteria</taxon>
        <taxon>Pseudomonadati</taxon>
        <taxon>Pseudomonadota</taxon>
        <taxon>Alphaproteobacteria</taxon>
        <taxon>Rhodobacterales</taxon>
        <taxon>Rhodobacter group</taxon>
        <taxon>Paenirhodobacter</taxon>
    </lineage>
</organism>
<feature type="region of interest" description="Disordered" evidence="2">
    <location>
        <begin position="1"/>
        <end position="22"/>
    </location>
</feature>
<proteinExistence type="predicted"/>
<keyword evidence="1" id="KW-0175">Coiled coil</keyword>
<dbReference type="InterPro" id="IPR024463">
    <property type="entry name" value="Transposase_TnpC_homeodom"/>
</dbReference>
<dbReference type="AlphaFoldDB" id="A0A443IK68"/>
<protein>
    <submittedName>
        <fullName evidence="6">IS66 family transposase</fullName>
    </submittedName>
</protein>
<dbReference type="Pfam" id="PF13007">
    <property type="entry name" value="LZ_Tnp_IS66"/>
    <property type="match status" value="1"/>
</dbReference>
<evidence type="ECO:0000313" key="6">
    <source>
        <dbReference type="EMBL" id="RWR05294.1"/>
    </source>
</evidence>
<keyword evidence="7" id="KW-1185">Reference proteome</keyword>
<feature type="region of interest" description="Disordered" evidence="2">
    <location>
        <begin position="99"/>
        <end position="132"/>
    </location>
</feature>
<dbReference type="InterPro" id="IPR052344">
    <property type="entry name" value="Transposase-related"/>
</dbReference>
<dbReference type="InterPro" id="IPR039552">
    <property type="entry name" value="IS66_C"/>
</dbReference>
<evidence type="ECO:0000313" key="7">
    <source>
        <dbReference type="Proteomes" id="UP000285710"/>
    </source>
</evidence>
<feature type="domain" description="Transposase IS66 C-terminal" evidence="5">
    <location>
        <begin position="511"/>
        <end position="549"/>
    </location>
</feature>
<evidence type="ECO:0000259" key="4">
    <source>
        <dbReference type="Pfam" id="PF13007"/>
    </source>
</evidence>
<reference evidence="6 7" key="2">
    <citation type="submission" date="2019-01" db="EMBL/GenBank/DDBJ databases">
        <authorList>
            <person name="Li Y."/>
        </authorList>
    </citation>
    <scope>NUCLEOTIDE SEQUENCE [LARGE SCALE GENOMIC DNA]</scope>
    <source>
        <strain evidence="6 7">2D-5</strain>
    </source>
</reference>
<dbReference type="InterPro" id="IPR004291">
    <property type="entry name" value="Transposase_IS66_central"/>
</dbReference>
<dbReference type="PANTHER" id="PTHR33678">
    <property type="entry name" value="BLL1576 PROTEIN"/>
    <property type="match status" value="1"/>
</dbReference>
<sequence>MTTQNPAEPLSPPSTPPSAELSPIGLLCDGILAMLNAEPGIPERAKLTIGTRIGDILGMFSEAKTEVQAAQKRIRDLRKDVRALKERLAVLNQEHFGASSERSLDSEADLGFGDEDPDEEDEQEEEVKAKGKGARKIPKDIEVVRVDHYPEDMTCCTCGCQMKSIKAEERVGSFRIVPEHVVVVKDVYHTCACNRGICKENGPVTAKATKFIMRGRGVETGLIIEAAAQKFFESTAIYRMERRFANNNIDLPRQTIGRNLAHVSRFLRPVGEALLEHIRSGSVVHMDETPLRIQAPGTGKSDTGYLWAICRDERRWNPDTHPAVYYEYAPTRAGEVAERLLTGSLIEYLQTDGYAGYNRLFKTDGTNHPMTSVRCWAHARRKFHEALKATGSSLAGRVRSKIKKLYKIEKTASGLPAEARLAIRQEQSLPILDDIRADLLRAEDQAHGELKKAINYTLNAFDALRCFVFDGRLEIDNNPIERCMRLIALAKKNSIGAGSHEAAKVWAIFYTLIESARLNRVNPRAYLNWVVEEIERSGGEIDHGLLMPWHCPVGRLDD</sequence>
<feature type="domain" description="Transposase TnpC homeodomain" evidence="4">
    <location>
        <begin position="84"/>
        <end position="146"/>
    </location>
</feature>
<evidence type="ECO:0000259" key="5">
    <source>
        <dbReference type="Pfam" id="PF13817"/>
    </source>
</evidence>
<gene>
    <name evidence="6" type="ORF">D2T33_19970</name>
</gene>
<dbReference type="Pfam" id="PF13817">
    <property type="entry name" value="DDE_Tnp_IS66_C"/>
    <property type="match status" value="1"/>
</dbReference>
<evidence type="ECO:0000256" key="1">
    <source>
        <dbReference type="SAM" id="Coils"/>
    </source>
</evidence>
<feature type="compositionally biased region" description="Acidic residues" evidence="2">
    <location>
        <begin position="106"/>
        <end position="125"/>
    </location>
</feature>
<dbReference type="RefSeq" id="WP_128270926.1">
    <property type="nucleotide sequence ID" value="NZ_SAUW01000038.1"/>
</dbReference>
<feature type="coiled-coil region" evidence="1">
    <location>
        <begin position="60"/>
        <end position="94"/>
    </location>
</feature>
<name>A0A443IK68_9RHOB</name>
<feature type="domain" description="Transposase IS66 central" evidence="3">
    <location>
        <begin position="221"/>
        <end position="504"/>
    </location>
</feature>
<comment type="caution">
    <text evidence="6">The sequence shown here is derived from an EMBL/GenBank/DDBJ whole genome shotgun (WGS) entry which is preliminary data.</text>
</comment>
<reference evidence="6 7" key="1">
    <citation type="submission" date="2019-01" db="EMBL/GenBank/DDBJ databases">
        <title>Sinorhodobacter populi sp. nov. isolated from the symptomatic bark tissue of Populus euramericana canker.</title>
        <authorList>
            <person name="Xu G."/>
        </authorList>
    </citation>
    <scope>NUCLEOTIDE SEQUENCE [LARGE SCALE GENOMIC DNA]</scope>
    <source>
        <strain evidence="6 7">2D-5</strain>
    </source>
</reference>
<dbReference type="NCBIfam" id="NF033517">
    <property type="entry name" value="transpos_IS66"/>
    <property type="match status" value="1"/>
</dbReference>
<dbReference type="Proteomes" id="UP000285710">
    <property type="component" value="Unassembled WGS sequence"/>
</dbReference>